<comment type="similarity">
    <text evidence="2">Belongs to the peptidase C1 family.</text>
</comment>
<keyword evidence="5" id="KW-0645">Protease</keyword>
<evidence type="ECO:0000256" key="7">
    <source>
        <dbReference type="ARBA" id="ARBA00022801"/>
    </source>
</evidence>
<keyword evidence="14" id="KW-1185">Reference proteome</keyword>
<dbReference type="InterPro" id="IPR025661">
    <property type="entry name" value="Pept_asp_AS"/>
</dbReference>
<organism evidence="13">
    <name type="scientific">Salmo salar</name>
    <name type="common">Atlantic salmon</name>
    <dbReference type="NCBI Taxonomy" id="8030"/>
    <lineage>
        <taxon>Eukaryota</taxon>
        <taxon>Metazoa</taxon>
        <taxon>Chordata</taxon>
        <taxon>Craniata</taxon>
        <taxon>Vertebrata</taxon>
        <taxon>Euteleostomi</taxon>
        <taxon>Actinopterygii</taxon>
        <taxon>Neopterygii</taxon>
        <taxon>Teleostei</taxon>
        <taxon>Protacanthopterygii</taxon>
        <taxon>Salmoniformes</taxon>
        <taxon>Salmonidae</taxon>
        <taxon>Salmoninae</taxon>
        <taxon>Salmo</taxon>
    </lineage>
</organism>
<dbReference type="PaxDb" id="8030-ENSSSAP00000065501"/>
<keyword evidence="9" id="KW-0865">Zymogen</keyword>
<dbReference type="AlphaFoldDB" id="B5X4P4"/>
<sequence length="330" mass="36369">MWCALFLVLGSGLSISWARPHLPPLSHEMVNFINKANTTWKAGHNFHNVDYSYVKRLCGTLLKGPKLSTMVQYTEDMELPKNFDPRLQWPNCPTLKEVRDQGSCGSCWAFGAAEAISDRVCIHSNAKVSVEISSEDLLSCCESCGMGCNGGYPSAACDFWTKEGLVSGGLYDSHIGCRPYSIPPCEHHVNGTRPPCKGEEGDTPQCTNQCEPGYTPGYKQDKHFGKRSYSVPSDEKEIMKELYKNGPVEGAFTVYEDFLLYKSGVYRHVSGSAVGGHAIKVLGWGEEGGIPYWLAANSWNTDWGENGFFKIVRGEDHCGIESEMVAGIPL</sequence>
<dbReference type="MEROPS" id="C01.060"/>
<gene>
    <name evidence="13" type="primary">CATB</name>
    <name evidence="15" type="synonym">catb</name>
</gene>
<comment type="catalytic activity">
    <reaction evidence="1">
        <text>Hydrolysis of proteins with broad specificity for peptide bonds. Preferentially cleaves -Arg-Arg-|-Xaa bonds in small molecule substrates (thus differing from cathepsin L). In addition to being an endopeptidase, shows peptidyl-dipeptidase activity, liberating C-terminal dipeptides.</text>
        <dbReference type="EC" id="3.4.22.1"/>
    </reaction>
</comment>
<dbReference type="STRING" id="8030.ENSSSAP00000065501"/>
<dbReference type="GO" id="GO:0004197">
    <property type="term" value="F:cysteine-type endopeptidase activity"/>
    <property type="evidence" value="ECO:0007669"/>
    <property type="project" value="UniProtKB-EC"/>
</dbReference>
<evidence type="ECO:0000256" key="4">
    <source>
        <dbReference type="ARBA" id="ARBA00015559"/>
    </source>
</evidence>
<proteinExistence type="evidence at transcript level"/>
<evidence type="ECO:0000256" key="11">
    <source>
        <dbReference type="SAM" id="SignalP"/>
    </source>
</evidence>
<dbReference type="GO" id="GO:0005764">
    <property type="term" value="C:lysosome"/>
    <property type="evidence" value="ECO:0000314"/>
    <property type="project" value="AgBase"/>
</dbReference>
<dbReference type="GO" id="GO:0006508">
    <property type="term" value="P:proteolysis"/>
    <property type="evidence" value="ECO:0007669"/>
    <property type="project" value="UniProtKB-KW"/>
</dbReference>
<dbReference type="PRINTS" id="PR00705">
    <property type="entry name" value="PAPAIN"/>
</dbReference>
<dbReference type="CTD" id="34198"/>
<reference evidence="13 15" key="2">
    <citation type="journal article" date="2010" name="BMC Genomics">
        <title>Salmo salar and Esox lucius full-length cDNA sequences reveal changes in evolutionary pressures on a post-tetraploidization genome.</title>
        <authorList>
            <person name="Leong J.S."/>
            <person name="Jantzen S.G."/>
            <person name="von Schalburg K.R."/>
            <person name="Cooper G.A."/>
            <person name="Messmer A.M."/>
            <person name="Liao N.Y."/>
            <person name="Munro S."/>
            <person name="Moore R."/>
            <person name="Holt R.A."/>
            <person name="Jones S.J."/>
            <person name="Davidson W.S."/>
            <person name="Koop B.F."/>
        </authorList>
    </citation>
    <scope>NUCLEOTIDE SEQUENCE</scope>
    <source>
        <tissue evidence="13">Brain</tissue>
    </source>
</reference>
<reference evidence="15" key="4">
    <citation type="submission" date="2025-04" db="UniProtKB">
        <authorList>
            <consortium name="RefSeq"/>
        </authorList>
    </citation>
    <scope>IDENTIFICATION</scope>
</reference>
<dbReference type="SUPFAM" id="SSF54001">
    <property type="entry name" value="Cysteine proteinases"/>
    <property type="match status" value="1"/>
</dbReference>
<keyword evidence="6 11" id="KW-0732">Signal</keyword>
<dbReference type="PANTHER" id="PTHR12411">
    <property type="entry name" value="CYSTEINE PROTEASE FAMILY C1-RELATED"/>
    <property type="match status" value="1"/>
</dbReference>
<evidence type="ECO:0000256" key="9">
    <source>
        <dbReference type="ARBA" id="ARBA00023145"/>
    </source>
</evidence>
<feature type="signal peptide" evidence="11">
    <location>
        <begin position="1"/>
        <end position="18"/>
    </location>
</feature>
<dbReference type="PROSITE" id="PS00639">
    <property type="entry name" value="THIOL_PROTEASE_HIS"/>
    <property type="match status" value="1"/>
</dbReference>
<dbReference type="PROSITE" id="PS00139">
    <property type="entry name" value="THIOL_PROTEASE_CYS"/>
    <property type="match status" value="1"/>
</dbReference>
<feature type="chain" id="PRO_5009732152" description="Cathepsin B" evidence="11 15">
    <location>
        <begin position="19"/>
        <end position="330"/>
    </location>
</feature>
<dbReference type="CDD" id="cd02620">
    <property type="entry name" value="Peptidase_C1A_CathepsinB"/>
    <property type="match status" value="1"/>
</dbReference>
<evidence type="ECO:0000256" key="3">
    <source>
        <dbReference type="ARBA" id="ARBA00012537"/>
    </source>
</evidence>
<dbReference type="SMR" id="B5X4P4"/>
<dbReference type="InterPro" id="IPR013128">
    <property type="entry name" value="Peptidase_C1A"/>
</dbReference>
<evidence type="ECO:0000313" key="14">
    <source>
        <dbReference type="Proteomes" id="UP001652741"/>
    </source>
</evidence>
<evidence type="ECO:0000256" key="6">
    <source>
        <dbReference type="ARBA" id="ARBA00022729"/>
    </source>
</evidence>
<evidence type="ECO:0000256" key="5">
    <source>
        <dbReference type="ARBA" id="ARBA00022670"/>
    </source>
</evidence>
<evidence type="ECO:0000259" key="12">
    <source>
        <dbReference type="SMART" id="SM00645"/>
    </source>
</evidence>
<dbReference type="SMART" id="SM00645">
    <property type="entry name" value="Pept_C1"/>
    <property type="match status" value="1"/>
</dbReference>
<dbReference type="KEGG" id="sasa:100195493"/>
<feature type="domain" description="Peptidase C1A papain C-terminal" evidence="12">
    <location>
        <begin position="79"/>
        <end position="328"/>
    </location>
</feature>
<reference evidence="13" key="1">
    <citation type="submission" date="2008-10" db="EMBL/GenBank/DDBJ databases">
        <authorList>
            <consortium name="cGRASP (B.F. Koop &amp; W.S. Davidson)"/>
            <person name="Leong J."/>
            <person name="von Schalburg K."/>
            <person name="Cooper G."/>
            <person name="Moore R."/>
            <person name="Holt R."/>
            <person name="Davidson W.S."/>
            <person name="Koop B.F."/>
        </authorList>
    </citation>
    <scope>NUCLEOTIDE SEQUENCE</scope>
    <source>
        <tissue evidence="13">Brain</tissue>
    </source>
</reference>
<dbReference type="GO" id="GO:0005773">
    <property type="term" value="C:vacuole"/>
    <property type="evidence" value="ECO:0000314"/>
    <property type="project" value="AgBase"/>
</dbReference>
<dbReference type="InterPro" id="IPR000169">
    <property type="entry name" value="Pept_cys_AS"/>
</dbReference>
<dbReference type="EMBL" id="BT046013">
    <property type="protein sequence ID" value="ACI34275.1"/>
    <property type="molecule type" value="mRNA"/>
</dbReference>
<dbReference type="InterPro" id="IPR025660">
    <property type="entry name" value="Pept_his_AS"/>
</dbReference>
<keyword evidence="7" id="KW-0378">Hydrolase</keyword>
<dbReference type="InterPro" id="IPR012599">
    <property type="entry name" value="Propeptide_C1A"/>
</dbReference>
<keyword evidence="8" id="KW-0788">Thiol protease</keyword>
<dbReference type="InterPro" id="IPR000668">
    <property type="entry name" value="Peptidase_C1A_C"/>
</dbReference>
<reference evidence="13" key="3">
    <citation type="submission" date="2010-08" db="EMBL/GenBank/DDBJ databases">
        <authorList>
            <consortium name="cGRASP (B.F. Koop &amp; W.S. Davidson)"/>
        </authorList>
    </citation>
    <scope>NUCLEOTIDE SEQUENCE</scope>
    <source>
        <tissue evidence="13">Brain</tissue>
    </source>
</reference>
<evidence type="ECO:0000256" key="1">
    <source>
        <dbReference type="ARBA" id="ARBA00001754"/>
    </source>
</evidence>
<accession>B5X4P4</accession>
<keyword evidence="10" id="KW-1015">Disulfide bond</keyword>
<evidence type="ECO:0000256" key="2">
    <source>
        <dbReference type="ARBA" id="ARBA00008455"/>
    </source>
</evidence>
<dbReference type="Pfam" id="PF08127">
    <property type="entry name" value="Propeptide_C1"/>
    <property type="match status" value="1"/>
</dbReference>
<evidence type="ECO:0000313" key="15">
    <source>
        <dbReference type="RefSeq" id="NP_001133994.1"/>
    </source>
</evidence>
<dbReference type="Proteomes" id="UP001652741">
    <property type="component" value="Chromosome ssa01"/>
</dbReference>
<dbReference type="Pfam" id="PF00112">
    <property type="entry name" value="Peptidase_C1"/>
    <property type="match status" value="1"/>
</dbReference>
<dbReference type="PROSITE" id="PS00640">
    <property type="entry name" value="THIOL_PROTEASE_ASN"/>
    <property type="match status" value="1"/>
</dbReference>
<evidence type="ECO:0000313" key="13">
    <source>
        <dbReference type="EMBL" id="ACI34275.1"/>
    </source>
</evidence>
<evidence type="ECO:0000256" key="8">
    <source>
        <dbReference type="ARBA" id="ARBA00022807"/>
    </source>
</evidence>
<name>B5X4P4_SALSA</name>
<dbReference type="GO" id="GO:0005737">
    <property type="term" value="C:cytoplasm"/>
    <property type="evidence" value="ECO:0000314"/>
    <property type="project" value="AgBase"/>
</dbReference>
<dbReference type="InterPro" id="IPR038765">
    <property type="entry name" value="Papain-like_cys_pep_sf"/>
</dbReference>
<dbReference type="Gene3D" id="3.90.70.10">
    <property type="entry name" value="Cysteine proteinases"/>
    <property type="match status" value="1"/>
</dbReference>
<protein>
    <recommendedName>
        <fullName evidence="4">Cathepsin B</fullName>
        <ecNumber evidence="3">3.4.22.1</ecNumber>
    </recommendedName>
</protein>
<dbReference type="EC" id="3.4.22.1" evidence="3"/>
<dbReference type="OrthoDB" id="640249at2759"/>
<dbReference type="RefSeq" id="NP_001133994.1">
    <property type="nucleotide sequence ID" value="NM_001140522.1"/>
</dbReference>
<evidence type="ECO:0000256" key="10">
    <source>
        <dbReference type="ARBA" id="ARBA00023157"/>
    </source>
</evidence>
<dbReference type="GeneID" id="100195493"/>
<dbReference type="FunFam" id="3.90.70.10:FF:000031">
    <property type="entry name" value="Cathepsin B"/>
    <property type="match status" value="1"/>
</dbReference>